<protein>
    <submittedName>
        <fullName evidence="1">Uncharacterized protein</fullName>
    </submittedName>
</protein>
<accession>A0A4R9IS83</accession>
<comment type="caution">
    <text evidence="1">The sequence shown here is derived from an EMBL/GenBank/DDBJ whole genome shotgun (WGS) entry which is preliminary data.</text>
</comment>
<evidence type="ECO:0000313" key="3">
    <source>
        <dbReference type="Proteomes" id="UP000297394"/>
    </source>
</evidence>
<dbReference type="Proteomes" id="UP000297394">
    <property type="component" value="Unassembled WGS sequence"/>
</dbReference>
<reference evidence="3 4" key="2">
    <citation type="journal article" date="2019" name="PLoS Negl. Trop. Dis.">
        <title>Revisiting the worldwide diversity of Leptospira species in the environment.</title>
        <authorList>
            <person name="Vincent A.T."/>
            <person name="Schiettekatte O."/>
            <person name="Bourhy P."/>
            <person name="Veyrier F.J."/>
            <person name="Picardeau M."/>
        </authorList>
    </citation>
    <scope>NUCLEOTIDE SEQUENCE [LARGE SCALE GENOMIC DNA]</scope>
    <source>
        <strain evidence="1 3">201800280</strain>
        <strain evidence="4">201800281</strain>
    </source>
</reference>
<gene>
    <name evidence="1" type="ORF">EHQ23_13135</name>
    <name evidence="2" type="ORF">EHQ26_00565</name>
</gene>
<dbReference type="AlphaFoldDB" id="A0A4R9IS83"/>
<dbReference type="OrthoDB" id="334678at2"/>
<evidence type="ECO:0000313" key="4">
    <source>
        <dbReference type="Proteomes" id="UP000297918"/>
    </source>
</evidence>
<sequence>MIFFYQCVFANLEHQLKPFSENTTKEKMSESITILNQNRVFHRRAFTGWIEMNPMFGLPRSEYFVKKQNEIGTSRYQWKTIYIHNIEDKHFELTNLKTDYVIFVVANHPKSDWDQKSFGQVLQMLTICLFPCQEKLNLEVTVKLYHKNRLVSEKKTLQLATRFISPWYVLIPNQFQMRDHGNLFDEPSVVSAMYLQGFQEAIDEIYLNLPDELAKETKSVP</sequence>
<dbReference type="EMBL" id="RQFM01000022">
    <property type="protein sequence ID" value="TGK86092.1"/>
    <property type="molecule type" value="Genomic_DNA"/>
</dbReference>
<reference evidence="2" key="1">
    <citation type="submission" date="2018-10" db="EMBL/GenBank/DDBJ databases">
        <authorList>
            <person name="Vincent A.T."/>
            <person name="Schiettekatte O."/>
            <person name="Bourhy P."/>
            <person name="Veyrier F.J."/>
            <person name="Picardeau M."/>
        </authorList>
    </citation>
    <scope>NUCLEOTIDE SEQUENCE</scope>
    <source>
        <strain evidence="2">201800281</strain>
    </source>
</reference>
<organism evidence="1 3">
    <name type="scientific">Leptospira bourretii</name>
    <dbReference type="NCBI Taxonomy" id="2484962"/>
    <lineage>
        <taxon>Bacteria</taxon>
        <taxon>Pseudomonadati</taxon>
        <taxon>Spirochaetota</taxon>
        <taxon>Spirochaetia</taxon>
        <taxon>Leptospirales</taxon>
        <taxon>Leptospiraceae</taxon>
        <taxon>Leptospira</taxon>
    </lineage>
</organism>
<dbReference type="Proteomes" id="UP000297918">
    <property type="component" value="Unassembled WGS sequence"/>
</dbReference>
<proteinExistence type="predicted"/>
<evidence type="ECO:0000313" key="1">
    <source>
        <dbReference type="EMBL" id="TGK86092.1"/>
    </source>
</evidence>
<name>A0A4R9IS83_9LEPT</name>
<dbReference type="EMBL" id="RQFL01000007">
    <property type="protein sequence ID" value="TGK94934.1"/>
    <property type="molecule type" value="Genomic_DNA"/>
</dbReference>
<evidence type="ECO:0000313" key="2">
    <source>
        <dbReference type="EMBL" id="TGK94934.1"/>
    </source>
</evidence>
<keyword evidence="4" id="KW-1185">Reference proteome</keyword>